<gene>
    <name evidence="2" type="ORF">JI435_423370</name>
</gene>
<keyword evidence="1" id="KW-0472">Membrane</keyword>
<keyword evidence="1" id="KW-0812">Transmembrane</keyword>
<dbReference type="EMBL" id="CP069042">
    <property type="protein sequence ID" value="QRD06485.1"/>
    <property type="molecule type" value="Genomic_DNA"/>
</dbReference>
<protein>
    <submittedName>
        <fullName evidence="2">Uncharacterized protein</fullName>
    </submittedName>
</protein>
<feature type="transmembrane region" description="Helical" evidence="1">
    <location>
        <begin position="39"/>
        <end position="60"/>
    </location>
</feature>
<evidence type="ECO:0000256" key="1">
    <source>
        <dbReference type="SAM" id="Phobius"/>
    </source>
</evidence>
<evidence type="ECO:0000313" key="2">
    <source>
        <dbReference type="EMBL" id="QRD06485.1"/>
    </source>
</evidence>
<dbReference type="VEuPathDB" id="FungiDB:JI435_423370"/>
<keyword evidence="1" id="KW-1133">Transmembrane helix</keyword>
<reference evidence="3" key="1">
    <citation type="journal article" date="2021" name="BMC Genomics">
        <title>Chromosome-level genome assembly and manually-curated proteome of model necrotroph Parastagonospora nodorum Sn15 reveals a genome-wide trove of candidate effector homologs, and redundancy of virulence-related functions within an accessory chromosome.</title>
        <authorList>
            <person name="Bertazzoni S."/>
            <person name="Jones D.A.B."/>
            <person name="Phan H.T."/>
            <person name="Tan K.-C."/>
            <person name="Hane J.K."/>
        </authorList>
    </citation>
    <scope>NUCLEOTIDE SEQUENCE [LARGE SCALE GENOMIC DNA]</scope>
    <source>
        <strain evidence="3">SN15 / ATCC MYA-4574 / FGSC 10173)</strain>
    </source>
</reference>
<accession>A0A7U2IB73</accession>
<dbReference type="AlphaFoldDB" id="A0A7U2IB73"/>
<keyword evidence="3" id="KW-1185">Reference proteome</keyword>
<proteinExistence type="predicted"/>
<organism evidence="2 3">
    <name type="scientific">Phaeosphaeria nodorum (strain SN15 / ATCC MYA-4574 / FGSC 10173)</name>
    <name type="common">Glume blotch fungus</name>
    <name type="synonym">Parastagonospora nodorum</name>
    <dbReference type="NCBI Taxonomy" id="321614"/>
    <lineage>
        <taxon>Eukaryota</taxon>
        <taxon>Fungi</taxon>
        <taxon>Dikarya</taxon>
        <taxon>Ascomycota</taxon>
        <taxon>Pezizomycotina</taxon>
        <taxon>Dothideomycetes</taxon>
        <taxon>Pleosporomycetidae</taxon>
        <taxon>Pleosporales</taxon>
        <taxon>Pleosporineae</taxon>
        <taxon>Phaeosphaeriaceae</taxon>
        <taxon>Parastagonospora</taxon>
    </lineage>
</organism>
<dbReference type="Proteomes" id="UP000663193">
    <property type="component" value="Chromosome 20"/>
</dbReference>
<sequence>MLFFSTGSTKHQTSVCYGFRLLERMCTLKSPERLGMCGAAWPVVVIRGLCAIYINPLLFLKSSPTTATTMLPKVIPLWSMSPLFQIPQQLVLCPFFCEPPKDVEFHHARVPGWTKYQHEYMS</sequence>
<name>A0A7U2IB73_PHANO</name>
<evidence type="ECO:0000313" key="3">
    <source>
        <dbReference type="Proteomes" id="UP000663193"/>
    </source>
</evidence>